<reference evidence="1 2" key="1">
    <citation type="submission" date="2018-06" db="EMBL/GenBank/DDBJ databases">
        <title>WGS assembly of Brassica rapa FPsc.</title>
        <authorList>
            <person name="Bowman J."/>
            <person name="Kohchi T."/>
            <person name="Yamato K."/>
            <person name="Jenkins J."/>
            <person name="Shu S."/>
            <person name="Ishizaki K."/>
            <person name="Yamaoka S."/>
            <person name="Nishihama R."/>
            <person name="Nakamura Y."/>
            <person name="Berger F."/>
            <person name="Adam C."/>
            <person name="Aki S."/>
            <person name="Althoff F."/>
            <person name="Araki T."/>
            <person name="Arteaga-Vazquez M."/>
            <person name="Balasubrmanian S."/>
            <person name="Bauer D."/>
            <person name="Boehm C."/>
            <person name="Briginshaw L."/>
            <person name="Caballero-Perez J."/>
            <person name="Catarino B."/>
            <person name="Chen F."/>
            <person name="Chiyoda S."/>
            <person name="Chovatia M."/>
            <person name="Davies K."/>
            <person name="Delmans M."/>
            <person name="Demura T."/>
            <person name="Dierschke T."/>
            <person name="Dolan L."/>
            <person name="Dorantes-Acosta A."/>
            <person name="Eklund D."/>
            <person name="Florent S."/>
            <person name="Flores-Sandoval E."/>
            <person name="Fujiyama A."/>
            <person name="Fukuzawa H."/>
            <person name="Galik B."/>
            <person name="Grimanelli D."/>
            <person name="Grimwood J."/>
            <person name="Grossniklaus U."/>
            <person name="Hamada T."/>
            <person name="Haseloff J."/>
            <person name="Hetherington A."/>
            <person name="Higo A."/>
            <person name="Hirakawa Y."/>
            <person name="Hundley H."/>
            <person name="Ikeda Y."/>
            <person name="Inoue K."/>
            <person name="Inoue S."/>
            <person name="Ishida S."/>
            <person name="Jia Q."/>
            <person name="Kakita M."/>
            <person name="Kanazawa T."/>
            <person name="Kawai Y."/>
            <person name="Kawashima T."/>
            <person name="Kennedy M."/>
            <person name="Kinose K."/>
            <person name="Kinoshita T."/>
            <person name="Kohara Y."/>
            <person name="Koide E."/>
            <person name="Komatsu K."/>
            <person name="Kopischke S."/>
            <person name="Kubo M."/>
            <person name="Kyozuka J."/>
            <person name="Lagercrantz U."/>
            <person name="Lin S."/>
            <person name="Lindquist E."/>
            <person name="Lipzen A."/>
            <person name="Lu C."/>
            <person name="Luna E."/>
            <person name="Martienssen R."/>
            <person name="Minamino N."/>
            <person name="Mizutani M."/>
            <person name="Mizutani M."/>
            <person name="Mochizuki N."/>
            <person name="Monte I."/>
            <person name="Mosher R."/>
            <person name="Nagasaki H."/>
            <person name="Nakagami H."/>
            <person name="Naramoto S."/>
            <person name="Nishitani K."/>
            <person name="Ohtani M."/>
            <person name="Okamoto T."/>
            <person name="Okumura M."/>
            <person name="Phillips J."/>
            <person name="Pollak B."/>
            <person name="Reinders A."/>
            <person name="Roevekamp M."/>
            <person name="Sano R."/>
            <person name="Sawa S."/>
            <person name="Schmid M."/>
            <person name="Shirakawa M."/>
            <person name="Solano R."/>
            <person name="Spunde A."/>
            <person name="Suetsugu N."/>
            <person name="Sugano S."/>
            <person name="Sugiyama A."/>
            <person name="Sun R."/>
            <person name="Suzuki Y."/>
            <person name="Takenaka M."/>
            <person name="Takezawa D."/>
            <person name="Tomogane H."/>
            <person name="Tsuzuki M."/>
            <person name="Ueda T."/>
            <person name="Umeda M."/>
            <person name="Ward J."/>
            <person name="Watanabe Y."/>
            <person name="Yazaki K."/>
            <person name="Yokoyama R."/>
            <person name="Yoshitake Y."/>
            <person name="Yotsui I."/>
            <person name="Zachgo S."/>
            <person name="Schmutz J."/>
        </authorList>
    </citation>
    <scope>NUCLEOTIDE SEQUENCE [LARGE SCALE GENOMIC DNA]</scope>
    <source>
        <strain evidence="2">cv. B-3</strain>
    </source>
</reference>
<evidence type="ECO:0000313" key="2">
    <source>
        <dbReference type="Proteomes" id="UP000264353"/>
    </source>
</evidence>
<dbReference type="AlphaFoldDB" id="A0A397YT04"/>
<evidence type="ECO:0000313" key="1">
    <source>
        <dbReference type="EMBL" id="RID56517.1"/>
    </source>
</evidence>
<sequence>MAAILRSVNFAQVTHGGRSIARNFSSYRRRRRSYESKGRGIGIVDVLIRGAGVTLGCYFGYLFTGHWIPELEEKRQEAMRNALGRSVKIEDLTEKMWSDAKPIKMFSDFEKKMLSQLSGVSLERMWSDLREKIGSDRTS</sequence>
<organism evidence="1 2">
    <name type="scientific">Brassica campestris</name>
    <name type="common">Field mustard</name>
    <dbReference type="NCBI Taxonomy" id="3711"/>
    <lineage>
        <taxon>Eukaryota</taxon>
        <taxon>Viridiplantae</taxon>
        <taxon>Streptophyta</taxon>
        <taxon>Embryophyta</taxon>
        <taxon>Tracheophyta</taxon>
        <taxon>Spermatophyta</taxon>
        <taxon>Magnoliopsida</taxon>
        <taxon>eudicotyledons</taxon>
        <taxon>Gunneridae</taxon>
        <taxon>Pentapetalae</taxon>
        <taxon>rosids</taxon>
        <taxon>malvids</taxon>
        <taxon>Brassicales</taxon>
        <taxon>Brassicaceae</taxon>
        <taxon>Brassiceae</taxon>
        <taxon>Brassica</taxon>
    </lineage>
</organism>
<dbReference type="Proteomes" id="UP000264353">
    <property type="component" value="Chromosome A7"/>
</dbReference>
<protein>
    <submittedName>
        <fullName evidence="1">Uncharacterized protein</fullName>
    </submittedName>
</protein>
<gene>
    <name evidence="1" type="ORF">BRARA_G03710</name>
</gene>
<name>A0A397YT04_BRACM</name>
<accession>A0A397YT04</accession>
<proteinExistence type="predicted"/>
<dbReference type="EMBL" id="CM010634">
    <property type="protein sequence ID" value="RID56517.1"/>
    <property type="molecule type" value="Genomic_DNA"/>
</dbReference>